<dbReference type="STRING" id="768706.Desor_4422"/>
<reference evidence="4 5" key="2">
    <citation type="journal article" date="2012" name="J. Bacteriol.">
        <title>Complete genome sequences of Desulfosporosinus orientis DSM765T, Desulfosporosinus youngiae DSM17734T, Desulfosporosinus meridiei DSM13257T, and Desulfosporosinus acidiphilus DSM22704T.</title>
        <authorList>
            <person name="Pester M."/>
            <person name="Brambilla E."/>
            <person name="Alazard D."/>
            <person name="Rattei T."/>
            <person name="Weinmaier T."/>
            <person name="Han J."/>
            <person name="Lucas S."/>
            <person name="Lapidus A."/>
            <person name="Cheng J.F."/>
            <person name="Goodwin L."/>
            <person name="Pitluck S."/>
            <person name="Peters L."/>
            <person name="Ovchinnikova G."/>
            <person name="Teshima H."/>
            <person name="Detter J.C."/>
            <person name="Han C.S."/>
            <person name="Tapia R."/>
            <person name="Land M.L."/>
            <person name="Hauser L."/>
            <person name="Kyrpides N.C."/>
            <person name="Ivanova N.N."/>
            <person name="Pagani I."/>
            <person name="Huntmann M."/>
            <person name="Wei C.L."/>
            <person name="Davenport K.W."/>
            <person name="Daligault H."/>
            <person name="Chain P.S."/>
            <person name="Chen A."/>
            <person name="Mavromatis K."/>
            <person name="Markowitz V."/>
            <person name="Szeto E."/>
            <person name="Mikhailova N."/>
            <person name="Pati A."/>
            <person name="Wagner M."/>
            <person name="Woyke T."/>
            <person name="Ollivier B."/>
            <person name="Klenk H.P."/>
            <person name="Spring S."/>
            <person name="Loy A."/>
        </authorList>
    </citation>
    <scope>NUCLEOTIDE SEQUENCE [LARGE SCALE GENOMIC DNA]</scope>
    <source>
        <strain evidence="5">ATCC 19365 / DSM 765 / NCIMB 8382 / VKM B-1628</strain>
    </source>
</reference>
<keyword evidence="5" id="KW-1185">Reference proteome</keyword>
<proteinExistence type="predicted"/>
<feature type="domain" description="Methyl-accepting transducer" evidence="3">
    <location>
        <begin position="158"/>
        <end position="281"/>
    </location>
</feature>
<dbReference type="PANTHER" id="PTHR32089">
    <property type="entry name" value="METHYL-ACCEPTING CHEMOTAXIS PROTEIN MCPB"/>
    <property type="match status" value="1"/>
</dbReference>
<dbReference type="AlphaFoldDB" id="G7W6Y3"/>
<evidence type="ECO:0000259" key="3">
    <source>
        <dbReference type="PROSITE" id="PS50111"/>
    </source>
</evidence>
<dbReference type="InterPro" id="IPR004089">
    <property type="entry name" value="MCPsignal_dom"/>
</dbReference>
<name>G7W6Y3_DESOD</name>
<dbReference type="HOGENOM" id="CLU_043276_0_0_9"/>
<accession>G7W6Y3</accession>
<dbReference type="KEGG" id="dor:Desor_4422"/>
<dbReference type="GO" id="GO:0016020">
    <property type="term" value="C:membrane"/>
    <property type="evidence" value="ECO:0007669"/>
    <property type="project" value="InterPro"/>
</dbReference>
<evidence type="ECO:0000313" key="5">
    <source>
        <dbReference type="Proteomes" id="UP000006346"/>
    </source>
</evidence>
<dbReference type="Proteomes" id="UP000006346">
    <property type="component" value="Chromosome"/>
</dbReference>
<dbReference type="PATRIC" id="fig|768706.3.peg.4493"/>
<dbReference type="Pfam" id="PF00015">
    <property type="entry name" value="MCPsignal"/>
    <property type="match status" value="1"/>
</dbReference>
<dbReference type="Gene3D" id="1.10.287.950">
    <property type="entry name" value="Methyl-accepting chemotaxis protein"/>
    <property type="match status" value="1"/>
</dbReference>
<reference evidence="5" key="1">
    <citation type="submission" date="2011-11" db="EMBL/GenBank/DDBJ databases">
        <title>Complete sequence of Desulfosporosinus orientis DSM 765.</title>
        <authorList>
            <person name="Lucas S."/>
            <person name="Han J."/>
            <person name="Lapidus A."/>
            <person name="Cheng J.-F."/>
            <person name="Goodwin L."/>
            <person name="Pitluck S."/>
            <person name="Peters L."/>
            <person name="Ovchinnikova G."/>
            <person name="Teshima H."/>
            <person name="Detter J.C."/>
            <person name="Han C."/>
            <person name="Tapia R."/>
            <person name="Land M."/>
            <person name="Hauser L."/>
            <person name="Kyrpides N."/>
            <person name="Ivanova N."/>
            <person name="Pagani I."/>
            <person name="Pester M."/>
            <person name="Spring S."/>
            <person name="Ollivier B."/>
            <person name="Rattei T."/>
            <person name="Klenk H.-P."/>
            <person name="Wagner M."/>
            <person name="Loy A."/>
            <person name="Woyke T."/>
        </authorList>
    </citation>
    <scope>NUCLEOTIDE SEQUENCE [LARGE SCALE GENOMIC DNA]</scope>
    <source>
        <strain evidence="5">ATCC 19365 / DSM 765 / NCIMB 8382 / VKM B-1628</strain>
    </source>
</reference>
<dbReference type="eggNOG" id="COG0840">
    <property type="taxonomic scope" value="Bacteria"/>
</dbReference>
<dbReference type="PROSITE" id="PS50111">
    <property type="entry name" value="CHEMOTAXIS_TRANSDUC_2"/>
    <property type="match status" value="1"/>
</dbReference>
<dbReference type="SMART" id="SM00283">
    <property type="entry name" value="MA"/>
    <property type="match status" value="1"/>
</dbReference>
<protein>
    <submittedName>
        <fullName evidence="4">Methyl-accepting chemotaxis protein</fullName>
    </submittedName>
</protein>
<evidence type="ECO:0000313" key="4">
    <source>
        <dbReference type="EMBL" id="AET69840.1"/>
    </source>
</evidence>
<sequence length="297" mass="32835">MLEEKELCRTMQNVVGMAPFIGELIFEDVGVYVCDTEKIIVEINPKTFKLSLNSSLGLPLAPDWIITEMMRKKQRMVTEVPKEIYGVLTVSIGIPIYEDQELVGGILVFQTAYKKERLLAIANTLNEVVRIVDTTVQQITAEAEELSATGQELDVISQETNNQIGETDNIVEVIQKIAVQTNLIGLNASIEAARVGQHGRGFAVVAEEVRKLANTSSTSTKNIRHTLNNIKAATNQISLSVREVSEVANHQAQVLMEVLPAIDELTNLAEKIVKMAQELTSDSKVYSNSRTLPSQVW</sequence>
<evidence type="ECO:0000256" key="2">
    <source>
        <dbReference type="PROSITE-ProRule" id="PRU00284"/>
    </source>
</evidence>
<keyword evidence="1 2" id="KW-0807">Transducer</keyword>
<dbReference type="PANTHER" id="PTHR32089:SF112">
    <property type="entry name" value="LYSOZYME-LIKE PROTEIN-RELATED"/>
    <property type="match status" value="1"/>
</dbReference>
<dbReference type="OrthoDB" id="3192at2"/>
<gene>
    <name evidence="4" type="ordered locus">Desor_4422</name>
</gene>
<organism evidence="4 5">
    <name type="scientific">Desulfosporosinus orientis (strain ATCC 19365 / DSM 765 / NCIMB 8382 / VKM B-1628 / Singapore I)</name>
    <name type="common">Desulfotomaculum orientis</name>
    <dbReference type="NCBI Taxonomy" id="768706"/>
    <lineage>
        <taxon>Bacteria</taxon>
        <taxon>Bacillati</taxon>
        <taxon>Bacillota</taxon>
        <taxon>Clostridia</taxon>
        <taxon>Eubacteriales</taxon>
        <taxon>Desulfitobacteriaceae</taxon>
        <taxon>Desulfosporosinus</taxon>
    </lineage>
</organism>
<dbReference type="EMBL" id="CP003108">
    <property type="protein sequence ID" value="AET69840.1"/>
    <property type="molecule type" value="Genomic_DNA"/>
</dbReference>
<dbReference type="RefSeq" id="WP_014186647.1">
    <property type="nucleotide sequence ID" value="NC_016584.1"/>
</dbReference>
<dbReference type="GO" id="GO:0007165">
    <property type="term" value="P:signal transduction"/>
    <property type="evidence" value="ECO:0007669"/>
    <property type="project" value="UniProtKB-KW"/>
</dbReference>
<dbReference type="SUPFAM" id="SSF58104">
    <property type="entry name" value="Methyl-accepting chemotaxis protein (MCP) signaling domain"/>
    <property type="match status" value="1"/>
</dbReference>
<evidence type="ECO:0000256" key="1">
    <source>
        <dbReference type="ARBA" id="ARBA00023224"/>
    </source>
</evidence>